<dbReference type="GeneID" id="38776918"/>
<evidence type="ECO:0000256" key="1">
    <source>
        <dbReference type="SAM" id="MobiDB-lite"/>
    </source>
</evidence>
<reference evidence="2 3" key="1">
    <citation type="journal article" date="2018" name="Sci. Rep.">
        <title>Genome sequence of the cauliflower mushroom Sparassis crispa (Hanabiratake) and its association with beneficial usage.</title>
        <authorList>
            <person name="Kiyama R."/>
            <person name="Furutani Y."/>
            <person name="Kawaguchi K."/>
            <person name="Nakanishi T."/>
        </authorList>
    </citation>
    <scope>NUCLEOTIDE SEQUENCE [LARGE SCALE GENOMIC DNA]</scope>
</reference>
<feature type="region of interest" description="Disordered" evidence="1">
    <location>
        <begin position="212"/>
        <end position="297"/>
    </location>
</feature>
<evidence type="ECO:0000313" key="3">
    <source>
        <dbReference type="Proteomes" id="UP000287166"/>
    </source>
</evidence>
<dbReference type="OrthoDB" id="3211926at2759"/>
<dbReference type="RefSeq" id="XP_027610914.1">
    <property type="nucleotide sequence ID" value="XM_027755113.1"/>
</dbReference>
<accession>A0A401GCY7</accession>
<gene>
    <name evidence="2" type="ORF">SCP_0212030</name>
</gene>
<feature type="region of interest" description="Disordered" evidence="1">
    <location>
        <begin position="1"/>
        <end position="69"/>
    </location>
</feature>
<comment type="caution">
    <text evidence="2">The sequence shown here is derived from an EMBL/GenBank/DDBJ whole genome shotgun (WGS) entry which is preliminary data.</text>
</comment>
<feature type="compositionally biased region" description="Low complexity" evidence="1">
    <location>
        <begin position="108"/>
        <end position="148"/>
    </location>
</feature>
<dbReference type="EMBL" id="BFAD01000002">
    <property type="protein sequence ID" value="GBE80001.1"/>
    <property type="molecule type" value="Genomic_DNA"/>
</dbReference>
<feature type="compositionally biased region" description="Basic residues" evidence="1">
    <location>
        <begin position="27"/>
        <end position="48"/>
    </location>
</feature>
<dbReference type="InParanoid" id="A0A401GCY7"/>
<feature type="compositionally biased region" description="Low complexity" evidence="1">
    <location>
        <begin position="57"/>
        <end position="69"/>
    </location>
</feature>
<evidence type="ECO:0000313" key="2">
    <source>
        <dbReference type="EMBL" id="GBE80001.1"/>
    </source>
</evidence>
<name>A0A401GCY7_9APHY</name>
<dbReference type="STRING" id="139825.A0A401GCY7"/>
<keyword evidence="3" id="KW-1185">Reference proteome</keyword>
<dbReference type="AlphaFoldDB" id="A0A401GCY7"/>
<sequence length="362" mass="39254">MSHTTRPGPLQELPLDRFLPAEPPTPSKHRAHLKRPHSPTHYSPAKRRILTEEGVFSPTKSLKSPLSASSARFAPAHFHALLQGPDSPARRLDFSAAKPRDVPVHGTLPSNASSAPLAPSPVLTTKTVRSPPTAPSAAAPVPASSTSSRSRRASPADDTDTDTDTDMWYDPRPCSSSTQTPAPVLIAREIAQPDRQSVHYPGFDIYQDPCLPLPRPITRSRSRSQPLSDAADAPQGDTAAKREAEKENVAPRRRTHKSAGAPVAPAEAVWLKAGLLSPAGKQPQTERTGMGKTMPTTPHAKKIYELPMLRDGSVTPKNRRRPLELELGTPAHTPVGRAARKLWRMMMEEEADAVESEVETVL</sequence>
<organism evidence="2 3">
    <name type="scientific">Sparassis crispa</name>
    <dbReference type="NCBI Taxonomy" id="139825"/>
    <lineage>
        <taxon>Eukaryota</taxon>
        <taxon>Fungi</taxon>
        <taxon>Dikarya</taxon>
        <taxon>Basidiomycota</taxon>
        <taxon>Agaricomycotina</taxon>
        <taxon>Agaricomycetes</taxon>
        <taxon>Polyporales</taxon>
        <taxon>Sparassidaceae</taxon>
        <taxon>Sparassis</taxon>
    </lineage>
</organism>
<dbReference type="Proteomes" id="UP000287166">
    <property type="component" value="Unassembled WGS sequence"/>
</dbReference>
<proteinExistence type="predicted"/>
<feature type="compositionally biased region" description="Acidic residues" evidence="1">
    <location>
        <begin position="157"/>
        <end position="167"/>
    </location>
</feature>
<feature type="region of interest" description="Disordered" evidence="1">
    <location>
        <begin position="100"/>
        <end position="181"/>
    </location>
</feature>
<protein>
    <submittedName>
        <fullName evidence="2">Uncharacterized protein</fullName>
    </submittedName>
</protein>
<feature type="compositionally biased region" description="Basic and acidic residues" evidence="1">
    <location>
        <begin position="239"/>
        <end position="250"/>
    </location>
</feature>